<accession>D1QMF1</accession>
<protein>
    <submittedName>
        <fullName evidence="1">Uncharacterized protein</fullName>
    </submittedName>
</protein>
<dbReference type="AlphaFoldDB" id="D1QMF1"/>
<evidence type="ECO:0000313" key="2">
    <source>
        <dbReference type="Proteomes" id="UP000004079"/>
    </source>
</evidence>
<evidence type="ECO:0000313" key="1">
    <source>
        <dbReference type="EMBL" id="EFB33421.1"/>
    </source>
</evidence>
<organism evidence="1 2">
    <name type="scientific">Segatella oris F0302</name>
    <dbReference type="NCBI Taxonomy" id="649760"/>
    <lineage>
        <taxon>Bacteria</taxon>
        <taxon>Pseudomonadati</taxon>
        <taxon>Bacteroidota</taxon>
        <taxon>Bacteroidia</taxon>
        <taxon>Bacteroidales</taxon>
        <taxon>Prevotellaceae</taxon>
        <taxon>Segatella</taxon>
    </lineage>
</organism>
<reference evidence="1 2" key="1">
    <citation type="submission" date="2009-11" db="EMBL/GenBank/DDBJ databases">
        <authorList>
            <person name="Weinstock G."/>
            <person name="Sodergren E."/>
            <person name="Clifton S."/>
            <person name="Fulton L."/>
            <person name="Fulton B."/>
            <person name="Courtney L."/>
            <person name="Fronick C."/>
            <person name="Harrison M."/>
            <person name="Strong C."/>
            <person name="Farmer C."/>
            <person name="Delahaunty K."/>
            <person name="Markovic C."/>
            <person name="Hall O."/>
            <person name="Minx P."/>
            <person name="Tomlinson C."/>
            <person name="Mitreva M."/>
            <person name="Nelson J."/>
            <person name="Hou S."/>
            <person name="Wollam A."/>
            <person name="Pepin K.H."/>
            <person name="Johnson M."/>
            <person name="Bhonagiri V."/>
            <person name="Nash W.E."/>
            <person name="Warren W."/>
            <person name="Chinwalla A."/>
            <person name="Mardis E.R."/>
            <person name="Wilson R.K."/>
        </authorList>
    </citation>
    <scope>NUCLEOTIDE SEQUENCE [LARGE SCALE GENOMIC DNA]</scope>
    <source>
        <strain evidence="1 2">F0302</strain>
    </source>
</reference>
<dbReference type="Proteomes" id="UP000004079">
    <property type="component" value="Unassembled WGS sequence"/>
</dbReference>
<comment type="caution">
    <text evidence="1">The sequence shown here is derived from an EMBL/GenBank/DDBJ whole genome shotgun (WGS) entry which is preliminary data.</text>
</comment>
<dbReference type="EMBL" id="ACUZ02000003">
    <property type="protein sequence ID" value="EFB33421.1"/>
    <property type="molecule type" value="Genomic_DNA"/>
</dbReference>
<name>D1QMF1_9BACT</name>
<gene>
    <name evidence="1" type="ORF">HMPREF0971_00184</name>
</gene>
<dbReference type="HOGENOM" id="CLU_2790503_0_0_10"/>
<proteinExistence type="predicted"/>
<sequence>MIFCIFWLSKGWEMQPVAFFDFPNVGKSNSAVFQFSQCWDGRFLPFFVLPKFGKAHFRCFSVFLSLEL</sequence>